<evidence type="ECO:0000313" key="1">
    <source>
        <dbReference type="EMBL" id="QKE88986.1"/>
    </source>
</evidence>
<keyword evidence="2" id="KW-1185">Reference proteome</keyword>
<protein>
    <submittedName>
        <fullName evidence="1">Uncharacterized protein</fullName>
    </submittedName>
</protein>
<dbReference type="KEGG" id="lck:HN018_02040"/>
<name>A0A6M8HK14_9PROT</name>
<dbReference type="Proteomes" id="UP000500767">
    <property type="component" value="Chromosome"/>
</dbReference>
<dbReference type="EMBL" id="CP053708">
    <property type="protein sequence ID" value="QKE88986.1"/>
    <property type="molecule type" value="Genomic_DNA"/>
</dbReference>
<reference evidence="1 2" key="1">
    <citation type="journal article" date="2014" name="World J. Microbiol. Biotechnol.">
        <title>Biodiversity and physiological characteristics of Antarctic and Arctic lichens-associated bacteria.</title>
        <authorList>
            <person name="Lee Y.M."/>
            <person name="Kim E.H."/>
            <person name="Lee H.K."/>
            <person name="Hong S.G."/>
        </authorList>
    </citation>
    <scope>NUCLEOTIDE SEQUENCE [LARGE SCALE GENOMIC DNA]</scope>
    <source>
        <strain evidence="1 2">PAMC 26569</strain>
    </source>
</reference>
<proteinExistence type="predicted"/>
<dbReference type="AlphaFoldDB" id="A0A6M8HK14"/>
<accession>A0A6M8HK14</accession>
<sequence>MPPVLGIMLISGVYDRAHHALVMAVSAASLDRPVVLFATHGGLHALCRDWSGLVGSDADAIFRARGVVGFTPLQDSLAPLGVRLMACQAGLLATALPVAMLLDDVEQVGVPTFLAAVGYGQMLSI</sequence>
<dbReference type="Gene3D" id="3.40.1260.10">
    <property type="entry name" value="DsrEFH-like"/>
    <property type="match status" value="1"/>
</dbReference>
<organism evidence="1 2">
    <name type="scientific">Lichenicola cladoniae</name>
    <dbReference type="NCBI Taxonomy" id="1484109"/>
    <lineage>
        <taxon>Bacteria</taxon>
        <taxon>Pseudomonadati</taxon>
        <taxon>Pseudomonadota</taxon>
        <taxon>Alphaproteobacteria</taxon>
        <taxon>Acetobacterales</taxon>
        <taxon>Acetobacteraceae</taxon>
        <taxon>Lichenicola</taxon>
    </lineage>
</organism>
<gene>
    <name evidence="1" type="ORF">HN018_02040</name>
</gene>
<dbReference type="SUPFAM" id="SSF75169">
    <property type="entry name" value="DsrEFH-like"/>
    <property type="match status" value="1"/>
</dbReference>
<evidence type="ECO:0000313" key="2">
    <source>
        <dbReference type="Proteomes" id="UP000500767"/>
    </source>
</evidence>
<dbReference type="InterPro" id="IPR027396">
    <property type="entry name" value="DsrEFH-like"/>
</dbReference>
<dbReference type="RefSeq" id="WP_171836080.1">
    <property type="nucleotide sequence ID" value="NZ_CP053708.1"/>
</dbReference>